<name>A0A024GUW7_9STRA</name>
<evidence type="ECO:0000313" key="2">
    <source>
        <dbReference type="EMBL" id="CCI50391.1"/>
    </source>
</evidence>
<organism evidence="2 3">
    <name type="scientific">Albugo candida</name>
    <dbReference type="NCBI Taxonomy" id="65357"/>
    <lineage>
        <taxon>Eukaryota</taxon>
        <taxon>Sar</taxon>
        <taxon>Stramenopiles</taxon>
        <taxon>Oomycota</taxon>
        <taxon>Peronosporomycetes</taxon>
        <taxon>Albuginales</taxon>
        <taxon>Albuginaceae</taxon>
        <taxon>Albugo</taxon>
    </lineage>
</organism>
<protein>
    <recommendedName>
        <fullName evidence="1">DNA-directed RNA polymerase II subunit RPB9-like zinc ribbon domain-containing protein</fullName>
    </recommendedName>
</protein>
<dbReference type="OrthoDB" id="282152at2759"/>
<dbReference type="SMART" id="SM00661">
    <property type="entry name" value="RPOL9"/>
    <property type="match status" value="1"/>
</dbReference>
<dbReference type="Pfam" id="PF02150">
    <property type="entry name" value="Zn_ribbon_RPB9"/>
    <property type="match status" value="1"/>
</dbReference>
<evidence type="ECO:0000313" key="3">
    <source>
        <dbReference type="Proteomes" id="UP000053237"/>
    </source>
</evidence>
<dbReference type="FunCoup" id="A0A024GUW7">
    <property type="interactions" value="361"/>
</dbReference>
<gene>
    <name evidence="2" type="ORF">BN9_120800</name>
</gene>
<keyword evidence="3" id="KW-1185">Reference proteome</keyword>
<dbReference type="InterPro" id="IPR001529">
    <property type="entry name" value="Zn_ribbon_RPB9"/>
</dbReference>
<dbReference type="AlphaFoldDB" id="A0A024GUW7"/>
<dbReference type="STRING" id="65357.A0A024GUW7"/>
<dbReference type="InParanoid" id="A0A024GUW7"/>
<proteinExistence type="predicted"/>
<dbReference type="EMBL" id="CAIX01000472">
    <property type="protein sequence ID" value="CCI50391.1"/>
    <property type="molecule type" value="Genomic_DNA"/>
</dbReference>
<reference evidence="2 3" key="1">
    <citation type="submission" date="2012-05" db="EMBL/GenBank/DDBJ databases">
        <title>Recombination and specialization in a pathogen metapopulation.</title>
        <authorList>
            <person name="Gardiner A."/>
            <person name="Kemen E."/>
            <person name="Schultz-Larsen T."/>
            <person name="MacLean D."/>
            <person name="Van Oosterhout C."/>
            <person name="Jones J.D.G."/>
        </authorList>
    </citation>
    <scope>NUCLEOTIDE SEQUENCE [LARGE SCALE GENOMIC DNA]</scope>
    <source>
        <strain evidence="2 3">Ac Nc2</strain>
    </source>
</reference>
<dbReference type="Proteomes" id="UP000053237">
    <property type="component" value="Unassembled WGS sequence"/>
</dbReference>
<accession>A0A024GUW7</accession>
<dbReference type="GO" id="GO:0006351">
    <property type="term" value="P:DNA-templated transcription"/>
    <property type="evidence" value="ECO:0007669"/>
    <property type="project" value="InterPro"/>
</dbReference>
<comment type="caution">
    <text evidence="2">The sequence shown here is derived from an EMBL/GenBank/DDBJ whole genome shotgun (WGS) entry which is preliminary data.</text>
</comment>
<evidence type="ECO:0000259" key="1">
    <source>
        <dbReference type="SMART" id="SM00661"/>
    </source>
</evidence>
<sequence>MQFCPCCGNILLIEPSPDGMRLFCQTCPYVYRIQTRIEKRVKLHRKQVDDILGGDEAWDKVEKTEGDR</sequence>
<feature type="domain" description="DNA-directed RNA polymerase II subunit RPB9-like zinc ribbon" evidence="1">
    <location>
        <begin position="2"/>
        <end position="52"/>
    </location>
</feature>